<gene>
    <name evidence="1" type="ORF">GH714_032863</name>
</gene>
<organism evidence="1 2">
    <name type="scientific">Hevea brasiliensis</name>
    <name type="common">Para rubber tree</name>
    <name type="synonym">Siphonia brasiliensis</name>
    <dbReference type="NCBI Taxonomy" id="3981"/>
    <lineage>
        <taxon>Eukaryota</taxon>
        <taxon>Viridiplantae</taxon>
        <taxon>Streptophyta</taxon>
        <taxon>Embryophyta</taxon>
        <taxon>Tracheophyta</taxon>
        <taxon>Spermatophyta</taxon>
        <taxon>Magnoliopsida</taxon>
        <taxon>eudicotyledons</taxon>
        <taxon>Gunneridae</taxon>
        <taxon>Pentapetalae</taxon>
        <taxon>rosids</taxon>
        <taxon>fabids</taxon>
        <taxon>Malpighiales</taxon>
        <taxon>Euphorbiaceae</taxon>
        <taxon>Crotonoideae</taxon>
        <taxon>Micrandreae</taxon>
        <taxon>Hevea</taxon>
    </lineage>
</organism>
<evidence type="ECO:0000313" key="1">
    <source>
        <dbReference type="EMBL" id="KAF2295422.1"/>
    </source>
</evidence>
<accession>A0A6A6L202</accession>
<proteinExistence type="predicted"/>
<protein>
    <submittedName>
        <fullName evidence="1">Uncharacterized protein</fullName>
    </submittedName>
</protein>
<comment type="caution">
    <text evidence="1">The sequence shown here is derived from an EMBL/GenBank/DDBJ whole genome shotgun (WGS) entry which is preliminary data.</text>
</comment>
<name>A0A6A6L202_HEVBR</name>
<reference evidence="1 2" key="1">
    <citation type="journal article" date="2020" name="Mol. Plant">
        <title>The Chromosome-Based Rubber Tree Genome Provides New Insights into Spurge Genome Evolution and Rubber Biosynthesis.</title>
        <authorList>
            <person name="Liu J."/>
            <person name="Shi C."/>
            <person name="Shi C.C."/>
            <person name="Li W."/>
            <person name="Zhang Q.J."/>
            <person name="Zhang Y."/>
            <person name="Li K."/>
            <person name="Lu H.F."/>
            <person name="Shi C."/>
            <person name="Zhu S.T."/>
            <person name="Xiao Z.Y."/>
            <person name="Nan H."/>
            <person name="Yue Y."/>
            <person name="Zhu X.G."/>
            <person name="Wu Y."/>
            <person name="Hong X.N."/>
            <person name="Fan G.Y."/>
            <person name="Tong Y."/>
            <person name="Zhang D."/>
            <person name="Mao C.L."/>
            <person name="Liu Y.L."/>
            <person name="Hao S.J."/>
            <person name="Liu W.Q."/>
            <person name="Lv M.Q."/>
            <person name="Zhang H.B."/>
            <person name="Liu Y."/>
            <person name="Hu-Tang G.R."/>
            <person name="Wang J.P."/>
            <person name="Wang J.H."/>
            <person name="Sun Y.H."/>
            <person name="Ni S.B."/>
            <person name="Chen W.B."/>
            <person name="Zhang X.C."/>
            <person name="Jiao Y.N."/>
            <person name="Eichler E.E."/>
            <person name="Li G.H."/>
            <person name="Liu X."/>
            <person name="Gao L.Z."/>
        </authorList>
    </citation>
    <scope>NUCLEOTIDE SEQUENCE [LARGE SCALE GENOMIC DNA]</scope>
    <source>
        <strain evidence="2">cv. GT1</strain>
        <tissue evidence="1">Leaf</tissue>
    </source>
</reference>
<dbReference type="AlphaFoldDB" id="A0A6A6L202"/>
<dbReference type="Proteomes" id="UP000467840">
    <property type="component" value="Chromosome 7"/>
</dbReference>
<dbReference type="EMBL" id="JAAGAX010000013">
    <property type="protein sequence ID" value="KAF2295422.1"/>
    <property type="molecule type" value="Genomic_DNA"/>
</dbReference>
<sequence>MTKCLRSERNVSKVKPGVAYAVLTSNNPRKVVVSEYEKEIEIMKILTKEEYLAVEKGEAVVSPEGHPDIEELRGTITMEDRKQE</sequence>
<keyword evidence="2" id="KW-1185">Reference proteome</keyword>
<evidence type="ECO:0000313" key="2">
    <source>
        <dbReference type="Proteomes" id="UP000467840"/>
    </source>
</evidence>